<dbReference type="AlphaFoldDB" id="A0A9W8LVG6"/>
<dbReference type="PRINTS" id="PR00463">
    <property type="entry name" value="EP450I"/>
</dbReference>
<dbReference type="PANTHER" id="PTHR24305:SF237">
    <property type="entry name" value="CYTOCHROME P450 MONOOXYGENASE ATNE-RELATED"/>
    <property type="match status" value="1"/>
</dbReference>
<evidence type="ECO:0000256" key="9">
    <source>
        <dbReference type="RuleBase" id="RU000461"/>
    </source>
</evidence>
<organism evidence="10 11">
    <name type="scientific">Coemansia brasiliensis</name>
    <dbReference type="NCBI Taxonomy" id="2650707"/>
    <lineage>
        <taxon>Eukaryota</taxon>
        <taxon>Fungi</taxon>
        <taxon>Fungi incertae sedis</taxon>
        <taxon>Zoopagomycota</taxon>
        <taxon>Kickxellomycotina</taxon>
        <taxon>Kickxellomycetes</taxon>
        <taxon>Kickxellales</taxon>
        <taxon>Kickxellaceae</taxon>
        <taxon>Coemansia</taxon>
    </lineage>
</organism>
<feature type="binding site" description="axial binding residue" evidence="8">
    <location>
        <position position="211"/>
    </location>
    <ligand>
        <name>heme</name>
        <dbReference type="ChEBI" id="CHEBI:30413"/>
    </ligand>
    <ligandPart>
        <name>Fe</name>
        <dbReference type="ChEBI" id="CHEBI:18248"/>
    </ligandPart>
</feature>
<sequence>LFLLRDKFMRFTCNTVERYRQWMCSAEKEGRMGCSRNDILSAYIKAQDPETGATMSTREIASESTVLLAAGTDTTANIMVNCVRLLLRHPDKYARVKAELRLAFPNGPNTITYAEALCKLPYLSAAIYETMRLRASTSGVWPRDAPRHTGVNIGGYHIPPGTIICGSIGGVHLNPETWPLPKKFAPERFLGEAGELRKRDVVAFSAGIRVCPGRHLAMMELVMTLSTVLLKYDLAPVDNATSANAIFDDDYFDEVDESCHITTTFSQPDRDCNFIISHAQQ</sequence>
<dbReference type="GO" id="GO:0020037">
    <property type="term" value="F:heme binding"/>
    <property type="evidence" value="ECO:0007669"/>
    <property type="project" value="InterPro"/>
</dbReference>
<name>A0A9W8LVG6_9FUNG</name>
<evidence type="ECO:0000313" key="11">
    <source>
        <dbReference type="Proteomes" id="UP001139887"/>
    </source>
</evidence>
<proteinExistence type="inferred from homology"/>
<keyword evidence="7 9" id="KW-0503">Monooxygenase</keyword>
<keyword evidence="4 8" id="KW-0479">Metal-binding</keyword>
<dbReference type="InterPro" id="IPR002401">
    <property type="entry name" value="Cyt_P450_E_grp-I"/>
</dbReference>
<evidence type="ECO:0000256" key="4">
    <source>
        <dbReference type="ARBA" id="ARBA00022723"/>
    </source>
</evidence>
<dbReference type="GO" id="GO:0005506">
    <property type="term" value="F:iron ion binding"/>
    <property type="evidence" value="ECO:0007669"/>
    <property type="project" value="InterPro"/>
</dbReference>
<evidence type="ECO:0000256" key="2">
    <source>
        <dbReference type="ARBA" id="ARBA00010617"/>
    </source>
</evidence>
<dbReference type="Pfam" id="PF00067">
    <property type="entry name" value="p450"/>
    <property type="match status" value="1"/>
</dbReference>
<evidence type="ECO:0000256" key="1">
    <source>
        <dbReference type="ARBA" id="ARBA00001971"/>
    </source>
</evidence>
<dbReference type="GO" id="GO:0016705">
    <property type="term" value="F:oxidoreductase activity, acting on paired donors, with incorporation or reduction of molecular oxygen"/>
    <property type="evidence" value="ECO:0007669"/>
    <property type="project" value="InterPro"/>
</dbReference>
<dbReference type="Gene3D" id="1.10.630.10">
    <property type="entry name" value="Cytochrome P450"/>
    <property type="match status" value="1"/>
</dbReference>
<dbReference type="InterPro" id="IPR050121">
    <property type="entry name" value="Cytochrome_P450_monoxygenase"/>
</dbReference>
<dbReference type="InterPro" id="IPR036396">
    <property type="entry name" value="Cyt_P450_sf"/>
</dbReference>
<comment type="cofactor">
    <cofactor evidence="1 8">
        <name>heme</name>
        <dbReference type="ChEBI" id="CHEBI:30413"/>
    </cofactor>
</comment>
<comment type="similarity">
    <text evidence="2 9">Belongs to the cytochrome P450 family.</text>
</comment>
<evidence type="ECO:0000313" key="10">
    <source>
        <dbReference type="EMBL" id="KAJ2844044.1"/>
    </source>
</evidence>
<dbReference type="PROSITE" id="PS00086">
    <property type="entry name" value="CYTOCHROME_P450"/>
    <property type="match status" value="1"/>
</dbReference>
<keyword evidence="11" id="KW-1185">Reference proteome</keyword>
<protein>
    <recommendedName>
        <fullName evidence="12">Cytochrome P450</fullName>
    </recommendedName>
</protein>
<evidence type="ECO:0008006" key="12">
    <source>
        <dbReference type="Google" id="ProtNLM"/>
    </source>
</evidence>
<dbReference type="InterPro" id="IPR001128">
    <property type="entry name" value="Cyt_P450"/>
</dbReference>
<evidence type="ECO:0000256" key="7">
    <source>
        <dbReference type="ARBA" id="ARBA00023033"/>
    </source>
</evidence>
<dbReference type="InterPro" id="IPR017972">
    <property type="entry name" value="Cyt_P450_CS"/>
</dbReference>
<reference evidence="10" key="1">
    <citation type="submission" date="2022-07" db="EMBL/GenBank/DDBJ databases">
        <title>Phylogenomic reconstructions and comparative analyses of Kickxellomycotina fungi.</title>
        <authorList>
            <person name="Reynolds N.K."/>
            <person name="Stajich J.E."/>
            <person name="Barry K."/>
            <person name="Grigoriev I.V."/>
            <person name="Crous P."/>
            <person name="Smith M.E."/>
        </authorList>
    </citation>
    <scope>NUCLEOTIDE SEQUENCE</scope>
    <source>
        <strain evidence="10">NRRL 1566</strain>
    </source>
</reference>
<keyword evidence="3 8" id="KW-0349">Heme</keyword>
<keyword evidence="5 9" id="KW-0560">Oxidoreductase</keyword>
<comment type="caution">
    <text evidence="10">The sequence shown here is derived from an EMBL/GenBank/DDBJ whole genome shotgun (WGS) entry which is preliminary data.</text>
</comment>
<dbReference type="EMBL" id="JANBUW010001207">
    <property type="protein sequence ID" value="KAJ2844044.1"/>
    <property type="molecule type" value="Genomic_DNA"/>
</dbReference>
<accession>A0A9W8LVG6</accession>
<dbReference type="Proteomes" id="UP001139887">
    <property type="component" value="Unassembled WGS sequence"/>
</dbReference>
<dbReference type="GO" id="GO:0004497">
    <property type="term" value="F:monooxygenase activity"/>
    <property type="evidence" value="ECO:0007669"/>
    <property type="project" value="UniProtKB-KW"/>
</dbReference>
<evidence type="ECO:0000256" key="5">
    <source>
        <dbReference type="ARBA" id="ARBA00023002"/>
    </source>
</evidence>
<keyword evidence="6 8" id="KW-0408">Iron</keyword>
<dbReference type="OrthoDB" id="1470350at2759"/>
<dbReference type="PRINTS" id="PR00385">
    <property type="entry name" value="P450"/>
</dbReference>
<evidence type="ECO:0000256" key="6">
    <source>
        <dbReference type="ARBA" id="ARBA00023004"/>
    </source>
</evidence>
<dbReference type="PANTHER" id="PTHR24305">
    <property type="entry name" value="CYTOCHROME P450"/>
    <property type="match status" value="1"/>
</dbReference>
<gene>
    <name evidence="10" type="ORF">IWW36_005332</name>
</gene>
<feature type="non-terminal residue" evidence="10">
    <location>
        <position position="1"/>
    </location>
</feature>
<evidence type="ECO:0000256" key="3">
    <source>
        <dbReference type="ARBA" id="ARBA00022617"/>
    </source>
</evidence>
<dbReference type="SUPFAM" id="SSF48264">
    <property type="entry name" value="Cytochrome P450"/>
    <property type="match status" value="1"/>
</dbReference>
<evidence type="ECO:0000256" key="8">
    <source>
        <dbReference type="PIRSR" id="PIRSR602401-1"/>
    </source>
</evidence>